<protein>
    <recommendedName>
        <fullName evidence="2">Anti-sigma-W factor RsiW</fullName>
    </recommendedName>
</protein>
<dbReference type="Proteomes" id="UP000681526">
    <property type="component" value="Unassembled WGS sequence"/>
</dbReference>
<dbReference type="Gene3D" id="1.10.10.1320">
    <property type="entry name" value="Anti-sigma factor, zinc-finger domain"/>
    <property type="match status" value="1"/>
</dbReference>
<feature type="compositionally biased region" description="Polar residues" evidence="3">
    <location>
        <begin position="189"/>
        <end position="199"/>
    </location>
</feature>
<reference evidence="6 7" key="1">
    <citation type="submission" date="2021-04" db="EMBL/GenBank/DDBJ databases">
        <authorList>
            <person name="Rakotoarivonina H."/>
        </authorList>
    </citation>
    <scope>NUCLEOTIDE SEQUENCE [LARGE SCALE GENOMIC DNA]</scope>
    <source>
        <strain evidence="6 7">XE</strain>
    </source>
</reference>
<feature type="transmembrane region" description="Helical" evidence="4">
    <location>
        <begin position="108"/>
        <end position="130"/>
    </location>
</feature>
<evidence type="ECO:0000313" key="7">
    <source>
        <dbReference type="Proteomes" id="UP000681526"/>
    </source>
</evidence>
<evidence type="ECO:0000256" key="1">
    <source>
        <dbReference type="ARBA" id="ARBA00024353"/>
    </source>
</evidence>
<dbReference type="RefSeq" id="WP_213487010.1">
    <property type="nucleotide sequence ID" value="NZ_CAJRAY010000105.1"/>
</dbReference>
<dbReference type="EMBL" id="CAJRAY010000105">
    <property type="protein sequence ID" value="CAG5093358.1"/>
    <property type="molecule type" value="Genomic_DNA"/>
</dbReference>
<dbReference type="InterPro" id="IPR041916">
    <property type="entry name" value="Anti_sigma_zinc_sf"/>
</dbReference>
<dbReference type="Pfam" id="PF13490">
    <property type="entry name" value="zf-HC2"/>
    <property type="match status" value="1"/>
</dbReference>
<keyword evidence="4" id="KW-0472">Membrane</keyword>
<comment type="similarity">
    <text evidence="1">Belongs to the zinc-associated anti-sigma factor (ZAS) superfamily. Anti-sigma-W factor family.</text>
</comment>
<keyword evidence="4" id="KW-1133">Transmembrane helix</keyword>
<keyword evidence="7" id="KW-1185">Reference proteome</keyword>
<dbReference type="InterPro" id="IPR011042">
    <property type="entry name" value="6-blade_b-propeller_TolB-like"/>
</dbReference>
<gene>
    <name evidence="6" type="primary">txxe 3665</name>
    <name evidence="6" type="ORF">TXXE_19635</name>
</gene>
<name>A0ABN7S9R8_THEXY</name>
<evidence type="ECO:0000259" key="5">
    <source>
        <dbReference type="Pfam" id="PF13490"/>
    </source>
</evidence>
<comment type="caution">
    <text evidence="6">The sequence shown here is derived from an EMBL/GenBank/DDBJ whole genome shotgun (WGS) entry which is preliminary data.</text>
</comment>
<dbReference type="Gene3D" id="2.120.10.30">
    <property type="entry name" value="TolB, C-terminal domain"/>
    <property type="match status" value="1"/>
</dbReference>
<accession>A0ABN7S9R8</accession>
<dbReference type="SUPFAM" id="SSF82171">
    <property type="entry name" value="DPP6 N-terminal domain-like"/>
    <property type="match status" value="1"/>
</dbReference>
<evidence type="ECO:0000256" key="2">
    <source>
        <dbReference type="ARBA" id="ARBA00024438"/>
    </source>
</evidence>
<evidence type="ECO:0000256" key="3">
    <source>
        <dbReference type="SAM" id="MobiDB-lite"/>
    </source>
</evidence>
<feature type="domain" description="Putative zinc-finger" evidence="5">
    <location>
        <begin position="3"/>
        <end position="37"/>
    </location>
</feature>
<organism evidence="6 7">
    <name type="scientific">Thermobacillus xylanilyticus</name>
    <dbReference type="NCBI Taxonomy" id="76633"/>
    <lineage>
        <taxon>Bacteria</taxon>
        <taxon>Bacillati</taxon>
        <taxon>Bacillota</taxon>
        <taxon>Bacilli</taxon>
        <taxon>Bacillales</taxon>
        <taxon>Paenibacillaceae</taxon>
        <taxon>Thermobacillus</taxon>
    </lineage>
</organism>
<dbReference type="InterPro" id="IPR027383">
    <property type="entry name" value="Znf_put"/>
</dbReference>
<keyword evidence="4" id="KW-0812">Transmembrane</keyword>
<evidence type="ECO:0000313" key="6">
    <source>
        <dbReference type="EMBL" id="CAG5093358.1"/>
    </source>
</evidence>
<evidence type="ECO:0000256" key="4">
    <source>
        <dbReference type="SAM" id="Phobius"/>
    </source>
</evidence>
<sequence length="334" mass="35568">MNCQEVMEYMQRELDGDLTEFESAKAREHIRQCAECAAMFERLKRLSAELESLPKVTPPISLVDAILPKLDEIDRVKAAASADAGAAELAGSAGSPARTAPRRRNNRFSLRILSGVVAAGVVAGIFFATYDPDRLSDSFSGDRAAKESASSGSSEPMLMMDAAADSTDAQDGSDVSMKESFHLTEVRDQSGQAMESSPGSAGRSGDSATDADAGSGEGDVRMAPPAVLQGVNGGIESPEDDVQMGVAGFTEEPAFGPVESVSPDGSYIAVFSESRVIIYDRDGNTRFESEERQGSIAAMGWSEDGAFFRYEIRREDGAGEIYRINPADGTETKE</sequence>
<feature type="region of interest" description="Disordered" evidence="3">
    <location>
        <begin position="184"/>
        <end position="224"/>
    </location>
</feature>
<proteinExistence type="inferred from homology"/>
<feature type="region of interest" description="Disordered" evidence="3">
    <location>
        <begin position="137"/>
        <end position="157"/>
    </location>
</feature>